<reference evidence="1 2" key="1">
    <citation type="submission" date="2020-06" db="EMBL/GenBank/DDBJ databases">
        <title>Actinokineospora xiongansis sp. nov., isolated from soil of Baiyangdian.</title>
        <authorList>
            <person name="Zhang X."/>
        </authorList>
    </citation>
    <scope>NUCLEOTIDE SEQUENCE [LARGE SCALE GENOMIC DNA]</scope>
    <source>
        <strain evidence="1 2">HBU206404</strain>
    </source>
</reference>
<dbReference type="InterPro" id="IPR029063">
    <property type="entry name" value="SAM-dependent_MTases_sf"/>
</dbReference>
<comment type="caution">
    <text evidence="1">The sequence shown here is derived from an EMBL/GenBank/DDBJ whole genome shotgun (WGS) entry which is preliminary data.</text>
</comment>
<accession>A0ABR7LBA3</accession>
<sequence length="194" mass="20513">MNRGRGLDSYRRELGVDPVASAGAGGWLDLCCGSGRALIEAAGLVGDVPLVGVDLVDCFAPSAGRVDLLVASLSDWETDGRFDLITCVHGLHYVGDRLGLLARAATWLAEDGLLVADFDAAAVRDPSGQPWGRRLTGALRAAGFDYDSRRRRVSLRGGRDVRLPYAYLGADAAAGPNYTGQEAVHAHYAFVATP</sequence>
<dbReference type="GO" id="GO:0032259">
    <property type="term" value="P:methylation"/>
    <property type="evidence" value="ECO:0007669"/>
    <property type="project" value="UniProtKB-KW"/>
</dbReference>
<keyword evidence="1" id="KW-0808">Transferase</keyword>
<organism evidence="1 2">
    <name type="scientific">Actinokineospora xionganensis</name>
    <dbReference type="NCBI Taxonomy" id="2684470"/>
    <lineage>
        <taxon>Bacteria</taxon>
        <taxon>Bacillati</taxon>
        <taxon>Actinomycetota</taxon>
        <taxon>Actinomycetes</taxon>
        <taxon>Pseudonocardiales</taxon>
        <taxon>Pseudonocardiaceae</taxon>
        <taxon>Actinokineospora</taxon>
    </lineage>
</organism>
<dbReference type="Gene3D" id="3.40.50.150">
    <property type="entry name" value="Vaccinia Virus protein VP39"/>
    <property type="match status" value="1"/>
</dbReference>
<dbReference type="CDD" id="cd02440">
    <property type="entry name" value="AdoMet_MTases"/>
    <property type="match status" value="1"/>
</dbReference>
<protein>
    <submittedName>
        <fullName evidence="1">Class I SAM-dependent methyltransferase</fullName>
    </submittedName>
</protein>
<dbReference type="Proteomes" id="UP000734823">
    <property type="component" value="Unassembled WGS sequence"/>
</dbReference>
<proteinExistence type="predicted"/>
<evidence type="ECO:0000313" key="1">
    <source>
        <dbReference type="EMBL" id="MBC6449970.1"/>
    </source>
</evidence>
<keyword evidence="2" id="KW-1185">Reference proteome</keyword>
<keyword evidence="1" id="KW-0489">Methyltransferase</keyword>
<dbReference type="GO" id="GO:0008168">
    <property type="term" value="F:methyltransferase activity"/>
    <property type="evidence" value="ECO:0007669"/>
    <property type="project" value="UniProtKB-KW"/>
</dbReference>
<gene>
    <name evidence="1" type="ORF">GPZ80_22680</name>
</gene>
<dbReference type="Pfam" id="PF13489">
    <property type="entry name" value="Methyltransf_23"/>
    <property type="match status" value="1"/>
</dbReference>
<name>A0ABR7LBA3_9PSEU</name>
<evidence type="ECO:0000313" key="2">
    <source>
        <dbReference type="Proteomes" id="UP000734823"/>
    </source>
</evidence>
<dbReference type="SUPFAM" id="SSF53335">
    <property type="entry name" value="S-adenosyl-L-methionine-dependent methyltransferases"/>
    <property type="match status" value="1"/>
</dbReference>
<dbReference type="EMBL" id="JABVED010000013">
    <property type="protein sequence ID" value="MBC6449970.1"/>
    <property type="molecule type" value="Genomic_DNA"/>
</dbReference>